<keyword evidence="8" id="KW-1185">Reference proteome</keyword>
<feature type="compositionally biased region" description="Polar residues" evidence="5">
    <location>
        <begin position="141"/>
        <end position="153"/>
    </location>
</feature>
<feature type="region of interest" description="Disordered" evidence="5">
    <location>
        <begin position="124"/>
        <end position="194"/>
    </location>
</feature>
<reference evidence="7 8" key="1">
    <citation type="journal article" date="2021" name="Sci. Rep.">
        <title>The genome of the diatom Chaetoceros tenuissimus carries an ancient integrated fragment of an extant virus.</title>
        <authorList>
            <person name="Hongo Y."/>
            <person name="Kimura K."/>
            <person name="Takaki Y."/>
            <person name="Yoshida Y."/>
            <person name="Baba S."/>
            <person name="Kobayashi G."/>
            <person name="Nagasaki K."/>
            <person name="Hano T."/>
            <person name="Tomaru Y."/>
        </authorList>
    </citation>
    <scope>NUCLEOTIDE SEQUENCE [LARGE SCALE GENOMIC DNA]</scope>
    <source>
        <strain evidence="7 8">NIES-3715</strain>
    </source>
</reference>
<organism evidence="7 8">
    <name type="scientific">Chaetoceros tenuissimus</name>
    <dbReference type="NCBI Taxonomy" id="426638"/>
    <lineage>
        <taxon>Eukaryota</taxon>
        <taxon>Sar</taxon>
        <taxon>Stramenopiles</taxon>
        <taxon>Ochrophyta</taxon>
        <taxon>Bacillariophyta</taxon>
        <taxon>Coscinodiscophyceae</taxon>
        <taxon>Chaetocerotophycidae</taxon>
        <taxon>Chaetocerotales</taxon>
        <taxon>Chaetocerotaceae</taxon>
        <taxon>Chaetoceros</taxon>
    </lineage>
</organism>
<comment type="subcellular location">
    <subcellularLocation>
        <location evidence="1">Nucleus</location>
    </subcellularLocation>
</comment>
<keyword evidence="2 4" id="KW-0238">DNA-binding</keyword>
<feature type="region of interest" description="Disordered" evidence="5">
    <location>
        <begin position="480"/>
        <end position="529"/>
    </location>
</feature>
<feature type="region of interest" description="Disordered" evidence="5">
    <location>
        <begin position="409"/>
        <end position="431"/>
    </location>
</feature>
<evidence type="ECO:0000256" key="3">
    <source>
        <dbReference type="ARBA" id="ARBA00023242"/>
    </source>
</evidence>
<evidence type="ECO:0000259" key="6">
    <source>
        <dbReference type="PROSITE" id="PS50118"/>
    </source>
</evidence>
<dbReference type="EMBL" id="BLLK01000020">
    <property type="protein sequence ID" value="GFH45401.1"/>
    <property type="molecule type" value="Genomic_DNA"/>
</dbReference>
<dbReference type="Proteomes" id="UP001054902">
    <property type="component" value="Unassembled WGS sequence"/>
</dbReference>
<feature type="compositionally biased region" description="Basic residues" evidence="5">
    <location>
        <begin position="174"/>
        <end position="183"/>
    </location>
</feature>
<dbReference type="PANTHER" id="PTHR48112:SF32">
    <property type="entry name" value="HIGH MOBILITY GROUP PROTEIN B3"/>
    <property type="match status" value="1"/>
</dbReference>
<dbReference type="InterPro" id="IPR050342">
    <property type="entry name" value="HMGB"/>
</dbReference>
<dbReference type="InterPro" id="IPR009071">
    <property type="entry name" value="HMG_box_dom"/>
</dbReference>
<dbReference type="GO" id="GO:0003677">
    <property type="term" value="F:DNA binding"/>
    <property type="evidence" value="ECO:0007669"/>
    <property type="project" value="UniProtKB-UniRule"/>
</dbReference>
<evidence type="ECO:0000313" key="8">
    <source>
        <dbReference type="Proteomes" id="UP001054902"/>
    </source>
</evidence>
<evidence type="ECO:0000256" key="5">
    <source>
        <dbReference type="SAM" id="MobiDB-lite"/>
    </source>
</evidence>
<feature type="region of interest" description="Disordered" evidence="5">
    <location>
        <begin position="252"/>
        <end position="350"/>
    </location>
</feature>
<evidence type="ECO:0000256" key="2">
    <source>
        <dbReference type="ARBA" id="ARBA00023125"/>
    </source>
</evidence>
<feature type="compositionally biased region" description="Polar residues" evidence="5">
    <location>
        <begin position="289"/>
        <end position="303"/>
    </location>
</feature>
<comment type="caution">
    <text evidence="7">The sequence shown here is derived from an EMBL/GenBank/DDBJ whole genome shotgun (WGS) entry which is preliminary data.</text>
</comment>
<feature type="compositionally biased region" description="Basic and acidic residues" evidence="5">
    <location>
        <begin position="480"/>
        <end position="496"/>
    </location>
</feature>
<dbReference type="AlphaFoldDB" id="A0AAD3CGI2"/>
<feature type="compositionally biased region" description="Basic residues" evidence="5">
    <location>
        <begin position="330"/>
        <end position="345"/>
    </location>
</feature>
<feature type="compositionally biased region" description="Polar residues" evidence="5">
    <location>
        <begin position="266"/>
        <end position="276"/>
    </location>
</feature>
<feature type="region of interest" description="Disordered" evidence="5">
    <location>
        <begin position="206"/>
        <end position="232"/>
    </location>
</feature>
<dbReference type="InterPro" id="IPR036910">
    <property type="entry name" value="HMG_box_dom_sf"/>
</dbReference>
<feature type="compositionally biased region" description="Basic and acidic residues" evidence="5">
    <location>
        <begin position="304"/>
        <end position="329"/>
    </location>
</feature>
<dbReference type="PANTHER" id="PTHR48112">
    <property type="entry name" value="HIGH MOBILITY GROUP PROTEIN DSP1"/>
    <property type="match status" value="1"/>
</dbReference>
<protein>
    <recommendedName>
        <fullName evidence="6">HMG box domain-containing protein</fullName>
    </recommendedName>
</protein>
<feature type="compositionally biased region" description="Polar residues" evidence="5">
    <location>
        <begin position="124"/>
        <end position="135"/>
    </location>
</feature>
<sequence length="529" mass="60885">MSVPAQAEEMMRNSYDVNTPVQGRRHSSKDEIANEAAHAMLHLDGANNQGQPMEGMHGHPQIQPSPVHHAREQNTYGKYEYQMQGHQQKPFHFQQGNQQFENSHQQDSIHNPHQHFYMGNQQSQMNTSHMQQHHQYVQPGQHAQQKNFEIQQAHQRDPYGHNPPQSQLPPPSHQHQHHHHHPQHLPGSQFVLPPPRMAHAHVQTIQHPNQLSPSQSGKAKKRKRPADMPKRPLSAYNIFFSEERVKVLASLPDPTESKEGEVSPSKVENGQVQPQVFANGVDKKEETSGENASKNTSDGQQNTSEKEEEVKVKAEESLETSKRLLEIRNSKNRKRRPHRKSHGKIAFKDLAKEIGRRWKALSEDQKKPFNELADKDLHRYNEQMKEFNSKKNRQYAMVSYQTTPGPLPPQFQHTPANPSGDRSFVQPTPQEHFPQPPVEHNTNIDDQPTDHMKVNSPLAHDYVENNVHHEYEPQVIEHQHMEQPHPQGHSHEHHIDQISQHHANVPEEDDMPLMDDGFIPHTNDDSTVP</sequence>
<feature type="DNA-binding region" description="HMG box" evidence="4">
    <location>
        <begin position="326"/>
        <end position="388"/>
    </location>
</feature>
<feature type="domain" description="HMG box" evidence="6">
    <location>
        <begin position="326"/>
        <end position="388"/>
    </location>
</feature>
<dbReference type="Pfam" id="PF00505">
    <property type="entry name" value="HMG_box"/>
    <property type="match status" value="1"/>
</dbReference>
<dbReference type="SMART" id="SM00398">
    <property type="entry name" value="HMG"/>
    <property type="match status" value="1"/>
</dbReference>
<evidence type="ECO:0000313" key="7">
    <source>
        <dbReference type="EMBL" id="GFH45401.1"/>
    </source>
</evidence>
<accession>A0AAD3CGI2</accession>
<proteinExistence type="predicted"/>
<name>A0AAD3CGI2_9STRA</name>
<dbReference type="PROSITE" id="PS50118">
    <property type="entry name" value="HMG_BOX_2"/>
    <property type="match status" value="1"/>
</dbReference>
<gene>
    <name evidence="7" type="ORF">CTEN210_01874</name>
</gene>
<dbReference type="Gene3D" id="1.10.30.10">
    <property type="entry name" value="High mobility group box domain"/>
    <property type="match status" value="2"/>
</dbReference>
<feature type="compositionally biased region" description="Polar residues" evidence="5">
    <location>
        <begin position="206"/>
        <end position="217"/>
    </location>
</feature>
<evidence type="ECO:0000256" key="1">
    <source>
        <dbReference type="ARBA" id="ARBA00004123"/>
    </source>
</evidence>
<keyword evidence="3 4" id="KW-0539">Nucleus</keyword>
<evidence type="ECO:0000256" key="4">
    <source>
        <dbReference type="PROSITE-ProRule" id="PRU00267"/>
    </source>
</evidence>
<dbReference type="SUPFAM" id="SSF47095">
    <property type="entry name" value="HMG-box"/>
    <property type="match status" value="2"/>
</dbReference>
<dbReference type="GO" id="GO:0005634">
    <property type="term" value="C:nucleus"/>
    <property type="evidence" value="ECO:0007669"/>
    <property type="project" value="UniProtKB-SubCell"/>
</dbReference>